<dbReference type="PANTHER" id="PTHR47706">
    <property type="entry name" value="NMRA-LIKE FAMILY PROTEIN"/>
    <property type="match status" value="1"/>
</dbReference>
<sequence>MSVPRTVAIIGKGRLGSVVLSTLAEAGFKTTVISRSPQNDEALPPNTDFKVVDYNSLDSLVAALSGQDVVVSTVNLLAVPQQKLIIDAAIKAGVERFIPSDFGSISTDLSAAHLLHNIQLVEIQNNLKSNEDLIEWTVFSIGAFTEFLVNFDIAFDWQNKSAEIWGDGGHRISTTSLLGTAKAIAAALKDPSVSKNRVLHVHELAVTQSQLLTLAQKFSPGTTWKIKTIDNPLEEMERLGKVAQQNPEPGNIYKFVRATLLSGRFQAFYEQVDNELLGLGLLTEDDLEAKFAAAFG</sequence>
<evidence type="ECO:0000256" key="2">
    <source>
        <dbReference type="ARBA" id="ARBA00023002"/>
    </source>
</evidence>
<evidence type="ECO:0000256" key="1">
    <source>
        <dbReference type="ARBA" id="ARBA00022857"/>
    </source>
</evidence>
<dbReference type="Gene3D" id="3.40.50.720">
    <property type="entry name" value="NAD(P)-binding Rossmann-like Domain"/>
    <property type="match status" value="1"/>
</dbReference>
<name>A0ABY6U987_BIOOC</name>
<dbReference type="InterPro" id="IPR036291">
    <property type="entry name" value="NAD(P)-bd_dom_sf"/>
</dbReference>
<organism evidence="4 5">
    <name type="scientific">Bionectria ochroleuca</name>
    <name type="common">Gliocladium roseum</name>
    <dbReference type="NCBI Taxonomy" id="29856"/>
    <lineage>
        <taxon>Eukaryota</taxon>
        <taxon>Fungi</taxon>
        <taxon>Dikarya</taxon>
        <taxon>Ascomycota</taxon>
        <taxon>Pezizomycotina</taxon>
        <taxon>Sordariomycetes</taxon>
        <taxon>Hypocreomycetidae</taxon>
        <taxon>Hypocreales</taxon>
        <taxon>Bionectriaceae</taxon>
        <taxon>Clonostachys</taxon>
    </lineage>
</organism>
<accession>A0ABY6U987</accession>
<keyword evidence="5" id="KW-1185">Reference proteome</keyword>
<dbReference type="SUPFAM" id="SSF51735">
    <property type="entry name" value="NAD(P)-binding Rossmann-fold domains"/>
    <property type="match status" value="1"/>
</dbReference>
<keyword evidence="2" id="KW-0560">Oxidoreductase</keyword>
<dbReference type="Gene3D" id="3.90.25.10">
    <property type="entry name" value="UDP-galactose 4-epimerase, domain 1"/>
    <property type="match status" value="1"/>
</dbReference>
<gene>
    <name evidence="4" type="ORF">CLO192961_LOCUS218182</name>
</gene>
<dbReference type="InterPro" id="IPR008030">
    <property type="entry name" value="NmrA-like"/>
</dbReference>
<dbReference type="PANTHER" id="PTHR47706:SF1">
    <property type="entry name" value="CIPA-LIKE, PUTATIVE (AFU_ORTHOLOGUE AFUA_1G12460)-RELATED"/>
    <property type="match status" value="1"/>
</dbReference>
<evidence type="ECO:0000313" key="4">
    <source>
        <dbReference type="EMBL" id="VUC27692.1"/>
    </source>
</evidence>
<dbReference type="Pfam" id="PF05368">
    <property type="entry name" value="NmrA"/>
    <property type="match status" value="1"/>
</dbReference>
<proteinExistence type="predicted"/>
<dbReference type="InterPro" id="IPR051609">
    <property type="entry name" value="NmrA/Isoflavone_reductase-like"/>
</dbReference>
<comment type="caution">
    <text evidence="4">The sequence shown here is derived from an EMBL/GenBank/DDBJ whole genome shotgun (WGS) entry which is preliminary data.</text>
</comment>
<reference evidence="4 5" key="1">
    <citation type="submission" date="2019-06" db="EMBL/GenBank/DDBJ databases">
        <authorList>
            <person name="Broberg M."/>
        </authorList>
    </citation>
    <scope>NUCLEOTIDE SEQUENCE [LARGE SCALE GENOMIC DNA]</scope>
</reference>
<evidence type="ECO:0000313" key="5">
    <source>
        <dbReference type="Proteomes" id="UP000766486"/>
    </source>
</evidence>
<protein>
    <recommendedName>
        <fullName evidence="3">NmrA-like domain-containing protein</fullName>
    </recommendedName>
</protein>
<feature type="domain" description="NmrA-like" evidence="3">
    <location>
        <begin position="6"/>
        <end position="217"/>
    </location>
</feature>
<evidence type="ECO:0000259" key="3">
    <source>
        <dbReference type="Pfam" id="PF05368"/>
    </source>
</evidence>
<dbReference type="EMBL" id="CABFNS010000774">
    <property type="protein sequence ID" value="VUC27692.1"/>
    <property type="molecule type" value="Genomic_DNA"/>
</dbReference>
<dbReference type="Proteomes" id="UP000766486">
    <property type="component" value="Unassembled WGS sequence"/>
</dbReference>
<keyword evidence="1" id="KW-0521">NADP</keyword>